<dbReference type="SMART" id="SM01270">
    <property type="entry name" value="Longin"/>
    <property type="match status" value="1"/>
</dbReference>
<dbReference type="GO" id="GO:0006890">
    <property type="term" value="P:retrograde vesicle-mediated transport, Golgi to endoplasmic reticulum"/>
    <property type="evidence" value="ECO:0007669"/>
    <property type="project" value="InterPro"/>
</dbReference>
<dbReference type="STRING" id="947166.A0A1D1VHY0"/>
<dbReference type="SUPFAM" id="SSF64356">
    <property type="entry name" value="SNARE-like"/>
    <property type="match status" value="1"/>
</dbReference>
<evidence type="ECO:0000256" key="2">
    <source>
        <dbReference type="ARBA" id="ARBA00004223"/>
    </source>
</evidence>
<comment type="subcellular location">
    <subcellularLocation>
        <location evidence="1">Endoplasmic reticulum membrane</location>
        <topology evidence="1">Single-pass type IV membrane protein</topology>
    </subcellularLocation>
    <subcellularLocation>
        <location evidence="13">Golgi apparatus</location>
        <location evidence="13">cis-Golgi network membrane</location>
    </subcellularLocation>
    <subcellularLocation>
        <location evidence="2">Melanosome</location>
    </subcellularLocation>
</comment>
<keyword evidence="11 15" id="KW-0472">Membrane</keyword>
<dbReference type="AlphaFoldDB" id="A0A1D1VHY0"/>
<comment type="similarity">
    <text evidence="3">Belongs to the synaptobrevin family.</text>
</comment>
<evidence type="ECO:0000256" key="6">
    <source>
        <dbReference type="ARBA" id="ARBA00022824"/>
    </source>
</evidence>
<comment type="function">
    <text evidence="12">SNARE involved in targeting and fusion of ER-derived transport vesicles with the Golgi complex as well as Golgi-derived retrograde transport vesicles with the ER.</text>
</comment>
<feature type="transmembrane region" description="Helical" evidence="15">
    <location>
        <begin position="191"/>
        <end position="210"/>
    </location>
</feature>
<dbReference type="InterPro" id="IPR011012">
    <property type="entry name" value="Longin-like_dom_sf"/>
</dbReference>
<evidence type="ECO:0000256" key="10">
    <source>
        <dbReference type="ARBA" id="ARBA00023054"/>
    </source>
</evidence>
<sequence length="215" mass="24484">MILLTMIARLADGLPLAASVQDDEELGKNLIQYQTQAKQIFKRLSPGSPNRCTIDSGPYYFHYIIINDVCYLVLTEKSFPKRVAFSFLEDLQNEFDMQYGNKVSTVGRPYAFIEFDNYIQKAKKTFNDSRTRRQLGQLNNELQDVQRIMVQNIDDVLVRGAALSDLQDKAGMLSAASEKYRKDAKTLNTKASMVKIGAGVLLVVILMLYLKFSWF</sequence>
<reference evidence="18 19" key="1">
    <citation type="journal article" date="2016" name="Nat. Commun.">
        <title>Extremotolerant tardigrade genome and improved radiotolerance of human cultured cells by tardigrade-unique protein.</title>
        <authorList>
            <person name="Hashimoto T."/>
            <person name="Horikawa D.D."/>
            <person name="Saito Y."/>
            <person name="Kuwahara H."/>
            <person name="Kozuka-Hata H."/>
            <person name="Shin-I T."/>
            <person name="Minakuchi Y."/>
            <person name="Ohishi K."/>
            <person name="Motoyama A."/>
            <person name="Aizu T."/>
            <person name="Enomoto A."/>
            <person name="Kondo K."/>
            <person name="Tanaka S."/>
            <person name="Hara Y."/>
            <person name="Koshikawa S."/>
            <person name="Sagara H."/>
            <person name="Miura T."/>
            <person name="Yokobori S."/>
            <person name="Miyagawa K."/>
            <person name="Suzuki Y."/>
            <person name="Kubo T."/>
            <person name="Oyama M."/>
            <person name="Kohara Y."/>
            <person name="Fujiyama A."/>
            <person name="Arakawa K."/>
            <person name="Katayama T."/>
            <person name="Toyoda A."/>
            <person name="Kunieda T."/>
        </authorList>
    </citation>
    <scope>NUCLEOTIDE SEQUENCE [LARGE SCALE GENOMIC DNA]</scope>
    <source>
        <strain evidence="18 19">YOKOZUNA-1</strain>
    </source>
</reference>
<evidence type="ECO:0000256" key="8">
    <source>
        <dbReference type="ARBA" id="ARBA00022989"/>
    </source>
</evidence>
<evidence type="ECO:0000256" key="1">
    <source>
        <dbReference type="ARBA" id="ARBA00004163"/>
    </source>
</evidence>
<dbReference type="GO" id="GO:0005484">
    <property type="term" value="F:SNAP receptor activity"/>
    <property type="evidence" value="ECO:0007669"/>
    <property type="project" value="InterPro"/>
</dbReference>
<dbReference type="Pfam" id="PF13774">
    <property type="entry name" value="Longin"/>
    <property type="match status" value="1"/>
</dbReference>
<name>A0A1D1VHY0_RAMVA</name>
<keyword evidence="7" id="KW-0653">Protein transport</keyword>
<dbReference type="Gene3D" id="1.20.5.110">
    <property type="match status" value="1"/>
</dbReference>
<evidence type="ECO:0000256" key="5">
    <source>
        <dbReference type="ARBA" id="ARBA00022692"/>
    </source>
</evidence>
<evidence type="ECO:0000313" key="19">
    <source>
        <dbReference type="Proteomes" id="UP000186922"/>
    </source>
</evidence>
<evidence type="ECO:0000256" key="12">
    <source>
        <dbReference type="ARBA" id="ARBA00024173"/>
    </source>
</evidence>
<evidence type="ECO:0000256" key="15">
    <source>
        <dbReference type="SAM" id="Phobius"/>
    </source>
</evidence>
<dbReference type="GO" id="GO:0006888">
    <property type="term" value="P:endoplasmic reticulum to Golgi vesicle-mediated transport"/>
    <property type="evidence" value="ECO:0007669"/>
    <property type="project" value="InterPro"/>
</dbReference>
<dbReference type="EMBL" id="BDGG01000004">
    <property type="protein sequence ID" value="GAU98513.1"/>
    <property type="molecule type" value="Genomic_DNA"/>
</dbReference>
<dbReference type="GO" id="GO:0005789">
    <property type="term" value="C:endoplasmic reticulum membrane"/>
    <property type="evidence" value="ECO:0007669"/>
    <property type="project" value="UniProtKB-SubCell"/>
</dbReference>
<evidence type="ECO:0000259" key="16">
    <source>
        <dbReference type="PROSITE" id="PS50859"/>
    </source>
</evidence>
<dbReference type="CDD" id="cd14824">
    <property type="entry name" value="Longin"/>
    <property type="match status" value="1"/>
</dbReference>
<dbReference type="PROSITE" id="PS50892">
    <property type="entry name" value="V_SNARE"/>
    <property type="match status" value="1"/>
</dbReference>
<gene>
    <name evidence="18" type="primary">RvY_09650-1</name>
    <name evidence="18" type="synonym">RvY_09650.1</name>
    <name evidence="18" type="ORF">RvY_09650</name>
</gene>
<dbReference type="GO" id="GO:0005794">
    <property type="term" value="C:Golgi apparatus"/>
    <property type="evidence" value="ECO:0007669"/>
    <property type="project" value="UniProtKB-SubCell"/>
</dbReference>
<dbReference type="Pfam" id="PF00957">
    <property type="entry name" value="Synaptobrevin"/>
    <property type="match status" value="1"/>
</dbReference>
<evidence type="ECO:0000313" key="18">
    <source>
        <dbReference type="EMBL" id="GAU98513.1"/>
    </source>
</evidence>
<evidence type="ECO:0000256" key="13">
    <source>
        <dbReference type="ARBA" id="ARBA00024188"/>
    </source>
</evidence>
<keyword evidence="8 15" id="KW-1133">Transmembrane helix</keyword>
<dbReference type="SUPFAM" id="SSF58038">
    <property type="entry name" value="SNARE fusion complex"/>
    <property type="match status" value="1"/>
</dbReference>
<dbReference type="Proteomes" id="UP000186922">
    <property type="component" value="Unassembled WGS sequence"/>
</dbReference>
<dbReference type="InterPro" id="IPR044565">
    <property type="entry name" value="Sec22"/>
</dbReference>
<evidence type="ECO:0000256" key="9">
    <source>
        <dbReference type="ARBA" id="ARBA00023034"/>
    </source>
</evidence>
<keyword evidence="19" id="KW-1185">Reference proteome</keyword>
<dbReference type="PANTHER" id="PTHR45837">
    <property type="entry name" value="VESICLE-TRAFFICKING PROTEIN SEC22B"/>
    <property type="match status" value="1"/>
</dbReference>
<evidence type="ECO:0000256" key="7">
    <source>
        <dbReference type="ARBA" id="ARBA00022927"/>
    </source>
</evidence>
<dbReference type="PROSITE" id="PS50859">
    <property type="entry name" value="LONGIN"/>
    <property type="match status" value="1"/>
</dbReference>
<dbReference type="OrthoDB" id="1719357at2759"/>
<keyword evidence="9" id="KW-0333">Golgi apparatus</keyword>
<accession>A0A1D1VHY0</accession>
<comment type="caution">
    <text evidence="18">The sequence shown here is derived from an EMBL/GenBank/DDBJ whole genome shotgun (WGS) entry which is preliminary data.</text>
</comment>
<dbReference type="InterPro" id="IPR042855">
    <property type="entry name" value="V_SNARE_CC"/>
</dbReference>
<feature type="domain" description="Longin" evidence="16">
    <location>
        <begin position="6"/>
        <end position="119"/>
    </location>
</feature>
<dbReference type="InterPro" id="IPR010908">
    <property type="entry name" value="Longin_dom"/>
</dbReference>
<dbReference type="GO" id="GO:0015031">
    <property type="term" value="P:protein transport"/>
    <property type="evidence" value="ECO:0007669"/>
    <property type="project" value="UniProtKB-KW"/>
</dbReference>
<evidence type="ECO:0000256" key="4">
    <source>
        <dbReference type="ARBA" id="ARBA00022448"/>
    </source>
</evidence>
<keyword evidence="4" id="KW-0813">Transport</keyword>
<dbReference type="CDD" id="cd15866">
    <property type="entry name" value="R-SNARE_SEC22"/>
    <property type="match status" value="1"/>
</dbReference>
<evidence type="ECO:0000256" key="14">
    <source>
        <dbReference type="PROSITE-ProRule" id="PRU00290"/>
    </source>
</evidence>
<evidence type="ECO:0000256" key="3">
    <source>
        <dbReference type="ARBA" id="ARBA00008025"/>
    </source>
</evidence>
<keyword evidence="5 15" id="KW-0812">Transmembrane</keyword>
<organism evidence="18 19">
    <name type="scientific">Ramazzottius varieornatus</name>
    <name type="common">Water bear</name>
    <name type="synonym">Tardigrade</name>
    <dbReference type="NCBI Taxonomy" id="947166"/>
    <lineage>
        <taxon>Eukaryota</taxon>
        <taxon>Metazoa</taxon>
        <taxon>Ecdysozoa</taxon>
        <taxon>Tardigrada</taxon>
        <taxon>Eutardigrada</taxon>
        <taxon>Parachela</taxon>
        <taxon>Hypsibioidea</taxon>
        <taxon>Ramazzottiidae</taxon>
        <taxon>Ramazzottius</taxon>
    </lineage>
</organism>
<evidence type="ECO:0008006" key="20">
    <source>
        <dbReference type="Google" id="ProtNLM"/>
    </source>
</evidence>
<dbReference type="Gene3D" id="3.30.450.50">
    <property type="entry name" value="Longin domain"/>
    <property type="match status" value="1"/>
</dbReference>
<evidence type="ECO:0000256" key="11">
    <source>
        <dbReference type="ARBA" id="ARBA00023136"/>
    </source>
</evidence>
<proteinExistence type="inferred from homology"/>
<keyword evidence="6" id="KW-0256">Endoplasmic reticulum</keyword>
<feature type="domain" description="V-SNARE coiled-coil homology" evidence="17">
    <location>
        <begin position="134"/>
        <end position="194"/>
    </location>
</feature>
<evidence type="ECO:0000259" key="17">
    <source>
        <dbReference type="PROSITE" id="PS50892"/>
    </source>
</evidence>
<keyword evidence="10 14" id="KW-0175">Coiled coil</keyword>
<protein>
    <recommendedName>
        <fullName evidence="20">Longin domain-containing protein</fullName>
    </recommendedName>
</protein>